<keyword evidence="1" id="KW-0472">Membrane</keyword>
<keyword evidence="3" id="KW-1185">Reference proteome</keyword>
<proteinExistence type="predicted"/>
<name>A0A8S0UMG3_OLEEU</name>
<sequence>MMKFYLCLFFHQDECCSKLEIYPIFQKVYLERILRKPEIDAFAEELKRHQVAFCLILQIYTILALFLWYVPIFGFAI</sequence>
<comment type="caution">
    <text evidence="2">The sequence shown here is derived from an EMBL/GenBank/DDBJ whole genome shotgun (WGS) entry which is preliminary data.</text>
</comment>
<evidence type="ECO:0000313" key="2">
    <source>
        <dbReference type="EMBL" id="CAA3021370.1"/>
    </source>
</evidence>
<dbReference type="Gramene" id="OE9A113037T3">
    <property type="protein sequence ID" value="OE9A113037C3"/>
    <property type="gene ID" value="OE9A113037"/>
</dbReference>
<dbReference type="Gramene" id="OE9A113037T1">
    <property type="protein sequence ID" value="OE9A113037C1"/>
    <property type="gene ID" value="OE9A113037"/>
</dbReference>
<dbReference type="AlphaFoldDB" id="A0A8S0UMG3"/>
<evidence type="ECO:0000313" key="3">
    <source>
        <dbReference type="Proteomes" id="UP000594638"/>
    </source>
</evidence>
<keyword evidence="1" id="KW-1133">Transmembrane helix</keyword>
<accession>A0A8S0UMG3</accession>
<keyword evidence="1" id="KW-0812">Transmembrane</keyword>
<reference evidence="2 3" key="1">
    <citation type="submission" date="2019-12" db="EMBL/GenBank/DDBJ databases">
        <authorList>
            <person name="Alioto T."/>
            <person name="Alioto T."/>
            <person name="Gomez Garrido J."/>
        </authorList>
    </citation>
    <scope>NUCLEOTIDE SEQUENCE [LARGE SCALE GENOMIC DNA]</scope>
</reference>
<dbReference type="Gramene" id="OE9A113037T2">
    <property type="protein sequence ID" value="OE9A113037C2"/>
    <property type="gene ID" value="OE9A113037"/>
</dbReference>
<dbReference type="OrthoDB" id="295656at2759"/>
<dbReference type="Proteomes" id="UP000594638">
    <property type="component" value="Unassembled WGS sequence"/>
</dbReference>
<evidence type="ECO:0000256" key="1">
    <source>
        <dbReference type="SAM" id="Phobius"/>
    </source>
</evidence>
<gene>
    <name evidence="2" type="ORF">OLEA9_A113037</name>
</gene>
<protein>
    <submittedName>
        <fullName evidence="2">Uncharacterized protein</fullName>
    </submittedName>
</protein>
<dbReference type="EMBL" id="CACTIH010009053">
    <property type="protein sequence ID" value="CAA3021370.1"/>
    <property type="molecule type" value="Genomic_DNA"/>
</dbReference>
<organism evidence="2 3">
    <name type="scientific">Olea europaea subsp. europaea</name>
    <dbReference type="NCBI Taxonomy" id="158383"/>
    <lineage>
        <taxon>Eukaryota</taxon>
        <taxon>Viridiplantae</taxon>
        <taxon>Streptophyta</taxon>
        <taxon>Embryophyta</taxon>
        <taxon>Tracheophyta</taxon>
        <taxon>Spermatophyta</taxon>
        <taxon>Magnoliopsida</taxon>
        <taxon>eudicotyledons</taxon>
        <taxon>Gunneridae</taxon>
        <taxon>Pentapetalae</taxon>
        <taxon>asterids</taxon>
        <taxon>lamiids</taxon>
        <taxon>Lamiales</taxon>
        <taxon>Oleaceae</taxon>
        <taxon>Oleeae</taxon>
        <taxon>Olea</taxon>
    </lineage>
</organism>
<feature type="transmembrane region" description="Helical" evidence="1">
    <location>
        <begin position="51"/>
        <end position="70"/>
    </location>
</feature>